<dbReference type="GO" id="GO:0003964">
    <property type="term" value="F:RNA-directed DNA polymerase activity"/>
    <property type="evidence" value="ECO:0007669"/>
    <property type="project" value="UniProtKB-KW"/>
</dbReference>
<feature type="compositionally biased region" description="Basic and acidic residues" evidence="1">
    <location>
        <begin position="471"/>
        <end position="484"/>
    </location>
</feature>
<keyword evidence="3" id="KW-0808">Transferase</keyword>
<comment type="caution">
    <text evidence="3">The sequence shown here is derived from an EMBL/GenBank/DDBJ whole genome shotgun (WGS) entry which is preliminary data.</text>
</comment>
<dbReference type="CDD" id="cd22744">
    <property type="entry name" value="OTU"/>
    <property type="match status" value="1"/>
</dbReference>
<gene>
    <name evidence="3" type="ORF">Tco_0677537</name>
</gene>
<name>A0ABQ4XDD6_9ASTR</name>
<dbReference type="Gene3D" id="3.90.70.80">
    <property type="match status" value="1"/>
</dbReference>
<dbReference type="SUPFAM" id="SSF54928">
    <property type="entry name" value="RNA-binding domain, RBD"/>
    <property type="match status" value="1"/>
</dbReference>
<sequence>MMSDSDGGDLSDVDDFDDIDMIMQQVQNCPKAWHGQFARGDKKYSTIMLEAVASYDFGVAGANNDLTVLNNSPLFDDLLDDIAPLAPFECIQNVGSDGNCGFRAVAFGLGLSEDQWPRIRSNLVRELEARQRQYKYVFGTIGYEKIYSTVKFVGRWMEMADTSLVIASAYKKVVVNLSDAGGFNTSFPLWSRPSQSDSHETIVVAHVDELLSIQIRSNIQGIQIGFVSNLSLKIASSKDLWKACNSYGNVVDVFIPNKKSKSGKRFAFVRPLVVDSSPALVLDESCVVDRVASWFKSLGNAQADFVAKERIVWVDIEGVPIHAWPRATFVKIGSKWGDVVEIEESKDDLFARKRICIKTKQEDNILDKFKIIVKGRNFVLELRNYEDTGDVNKKASSNLESDSDAVSDTFFGEFNDNPDKEQSLNQPQNVEAASLDPFNIYPLLDRKNIGTSDSVSDKSIPFPPGFTPPEDYTKPDDQVSKDKSPGSSQRRSESFCSRIMEECQQDSVQQLPVDSNSGFYSGFNENGLKKGGSLLDVLDGMVKVGQAMGYDMGGCMKDMEKIIGSQGVRDVIQ</sequence>
<reference evidence="3" key="2">
    <citation type="submission" date="2022-01" db="EMBL/GenBank/DDBJ databases">
        <authorList>
            <person name="Yamashiro T."/>
            <person name="Shiraishi A."/>
            <person name="Satake H."/>
            <person name="Nakayama K."/>
        </authorList>
    </citation>
    <scope>NUCLEOTIDE SEQUENCE</scope>
</reference>
<dbReference type="InterPro" id="IPR003323">
    <property type="entry name" value="OTU_dom"/>
</dbReference>
<dbReference type="Pfam" id="PF04827">
    <property type="entry name" value="Plant_tran"/>
    <property type="match status" value="1"/>
</dbReference>
<evidence type="ECO:0000259" key="2">
    <source>
        <dbReference type="PROSITE" id="PS50802"/>
    </source>
</evidence>
<dbReference type="InterPro" id="IPR012677">
    <property type="entry name" value="Nucleotide-bd_a/b_plait_sf"/>
</dbReference>
<feature type="region of interest" description="Disordered" evidence="1">
    <location>
        <begin position="391"/>
        <end position="427"/>
    </location>
</feature>
<organism evidence="3 4">
    <name type="scientific">Tanacetum coccineum</name>
    <dbReference type="NCBI Taxonomy" id="301880"/>
    <lineage>
        <taxon>Eukaryota</taxon>
        <taxon>Viridiplantae</taxon>
        <taxon>Streptophyta</taxon>
        <taxon>Embryophyta</taxon>
        <taxon>Tracheophyta</taxon>
        <taxon>Spermatophyta</taxon>
        <taxon>Magnoliopsida</taxon>
        <taxon>eudicotyledons</taxon>
        <taxon>Gunneridae</taxon>
        <taxon>Pentapetalae</taxon>
        <taxon>asterids</taxon>
        <taxon>campanulids</taxon>
        <taxon>Asterales</taxon>
        <taxon>Asteraceae</taxon>
        <taxon>Asteroideae</taxon>
        <taxon>Anthemideae</taxon>
        <taxon>Anthemidinae</taxon>
        <taxon>Tanacetum</taxon>
    </lineage>
</organism>
<dbReference type="InterPro" id="IPR035979">
    <property type="entry name" value="RBD_domain_sf"/>
</dbReference>
<protein>
    <submittedName>
        <fullName evidence="3">RNA-directed DNA polymerase, eukaryota</fullName>
    </submittedName>
</protein>
<accession>A0ABQ4XDD6</accession>
<dbReference type="EMBL" id="BQNB010009398">
    <property type="protein sequence ID" value="GJS62973.1"/>
    <property type="molecule type" value="Genomic_DNA"/>
</dbReference>
<dbReference type="CDD" id="cd00590">
    <property type="entry name" value="RRM_SF"/>
    <property type="match status" value="1"/>
</dbReference>
<feature type="region of interest" description="Disordered" evidence="1">
    <location>
        <begin position="452"/>
        <end position="494"/>
    </location>
</feature>
<reference evidence="3" key="1">
    <citation type="journal article" date="2022" name="Int. J. Mol. Sci.">
        <title>Draft Genome of Tanacetum Coccineum: Genomic Comparison of Closely Related Tanacetum-Family Plants.</title>
        <authorList>
            <person name="Yamashiro T."/>
            <person name="Shiraishi A."/>
            <person name="Nakayama K."/>
            <person name="Satake H."/>
        </authorList>
    </citation>
    <scope>NUCLEOTIDE SEQUENCE</scope>
</reference>
<evidence type="ECO:0000313" key="3">
    <source>
        <dbReference type="EMBL" id="GJS62973.1"/>
    </source>
</evidence>
<dbReference type="Proteomes" id="UP001151760">
    <property type="component" value="Unassembled WGS sequence"/>
</dbReference>
<keyword evidence="3" id="KW-0548">Nucleotidyltransferase</keyword>
<dbReference type="PROSITE" id="PS50802">
    <property type="entry name" value="OTU"/>
    <property type="match status" value="1"/>
</dbReference>
<evidence type="ECO:0000256" key="1">
    <source>
        <dbReference type="SAM" id="MobiDB-lite"/>
    </source>
</evidence>
<evidence type="ECO:0000313" key="4">
    <source>
        <dbReference type="Proteomes" id="UP001151760"/>
    </source>
</evidence>
<keyword evidence="3" id="KW-0695">RNA-directed DNA polymerase</keyword>
<feature type="compositionally biased region" description="Polar residues" evidence="1">
    <location>
        <begin position="394"/>
        <end position="406"/>
    </location>
</feature>
<proteinExistence type="predicted"/>
<feature type="domain" description="OTU" evidence="2">
    <location>
        <begin position="89"/>
        <end position="206"/>
    </location>
</feature>
<keyword evidence="4" id="KW-1185">Reference proteome</keyword>
<dbReference type="Gene3D" id="3.30.70.330">
    <property type="match status" value="1"/>
</dbReference>
<dbReference type="InterPro" id="IPR006912">
    <property type="entry name" value="Harbinger_derived_prot"/>
</dbReference>